<dbReference type="Proteomes" id="UP000243499">
    <property type="component" value="Chromosome 3"/>
</dbReference>
<feature type="compositionally biased region" description="Low complexity" evidence="1">
    <location>
        <begin position="1"/>
        <end position="10"/>
    </location>
</feature>
<dbReference type="EMBL" id="CM008048">
    <property type="protein sequence ID" value="PVH62374.1"/>
    <property type="molecule type" value="Genomic_DNA"/>
</dbReference>
<feature type="region of interest" description="Disordered" evidence="1">
    <location>
        <begin position="1"/>
        <end position="81"/>
    </location>
</feature>
<evidence type="ECO:0000313" key="2">
    <source>
        <dbReference type="EMBL" id="PVH62374.1"/>
    </source>
</evidence>
<proteinExistence type="predicted"/>
<dbReference type="Gramene" id="PVH62374">
    <property type="protein sequence ID" value="PVH62374"/>
    <property type="gene ID" value="PAHAL_3G278600"/>
</dbReference>
<feature type="compositionally biased region" description="Low complexity" evidence="1">
    <location>
        <begin position="38"/>
        <end position="65"/>
    </location>
</feature>
<protein>
    <submittedName>
        <fullName evidence="2">Uncharacterized protein</fullName>
    </submittedName>
</protein>
<gene>
    <name evidence="2" type="ORF">PAHAL_3G278600</name>
</gene>
<feature type="region of interest" description="Disordered" evidence="1">
    <location>
        <begin position="157"/>
        <end position="176"/>
    </location>
</feature>
<accession>A0A2T8KJQ3</accession>
<feature type="compositionally biased region" description="Basic residues" evidence="1">
    <location>
        <begin position="11"/>
        <end position="33"/>
    </location>
</feature>
<reference evidence="2" key="1">
    <citation type="submission" date="2018-04" db="EMBL/GenBank/DDBJ databases">
        <title>WGS assembly of Panicum hallii.</title>
        <authorList>
            <person name="Lovell J."/>
            <person name="Jenkins J."/>
            <person name="Lowry D."/>
            <person name="Mamidi S."/>
            <person name="Sreedasyam A."/>
            <person name="Weng X."/>
            <person name="Barry K."/>
            <person name="Bonette J."/>
            <person name="Campitelli B."/>
            <person name="Daum C."/>
            <person name="Gordon S."/>
            <person name="Gould B."/>
            <person name="Lipzen A."/>
            <person name="Macqueen A."/>
            <person name="Palacio-Mejia J."/>
            <person name="Plott C."/>
            <person name="Shakirov E."/>
            <person name="Shu S."/>
            <person name="Yoshinaga Y."/>
            <person name="Zane M."/>
            <person name="Rokhsar D."/>
            <person name="Grimwood J."/>
            <person name="Schmutz J."/>
            <person name="Juenger T."/>
        </authorList>
    </citation>
    <scope>NUCLEOTIDE SEQUENCE [LARGE SCALE GENOMIC DNA]</scope>
    <source>
        <strain evidence="2">FIL2</strain>
    </source>
</reference>
<name>A0A2T8KJQ3_9POAL</name>
<dbReference type="AlphaFoldDB" id="A0A2T8KJQ3"/>
<evidence type="ECO:0000256" key="1">
    <source>
        <dbReference type="SAM" id="MobiDB-lite"/>
    </source>
</evidence>
<organism evidence="2">
    <name type="scientific">Panicum hallii</name>
    <dbReference type="NCBI Taxonomy" id="206008"/>
    <lineage>
        <taxon>Eukaryota</taxon>
        <taxon>Viridiplantae</taxon>
        <taxon>Streptophyta</taxon>
        <taxon>Embryophyta</taxon>
        <taxon>Tracheophyta</taxon>
        <taxon>Spermatophyta</taxon>
        <taxon>Magnoliopsida</taxon>
        <taxon>Liliopsida</taxon>
        <taxon>Poales</taxon>
        <taxon>Poaceae</taxon>
        <taxon>PACMAD clade</taxon>
        <taxon>Panicoideae</taxon>
        <taxon>Panicodae</taxon>
        <taxon>Paniceae</taxon>
        <taxon>Panicinae</taxon>
        <taxon>Panicum</taxon>
        <taxon>Panicum sect. Panicum</taxon>
    </lineage>
</organism>
<sequence length="176" mass="18380">MARMPGSASSGRRRLSAARRGRRKVTNLRRRTTTKPTGRAPDGAGRWAAARAPATARRPAAWAEGAEQREGPTTQSMAGGLGELTGKSLRFRVPASSARHTPLAGPAGPPHALKTLASLSNSTPALPARSVQLPLFSSPSLPLRRRLLLACAPCRGPSPCAVSQFPPRQDAAPGDA</sequence>